<dbReference type="InterPro" id="IPR029052">
    <property type="entry name" value="Metallo-depent_PP-like"/>
</dbReference>
<dbReference type="KEGG" id="ccot:CCAX7_65350"/>
<keyword evidence="2" id="KW-1185">Reference proteome</keyword>
<dbReference type="InterPro" id="IPR004843">
    <property type="entry name" value="Calcineurin-like_PHP"/>
</dbReference>
<dbReference type="AlphaFoldDB" id="A0A402CQZ5"/>
<dbReference type="InterPro" id="IPR051158">
    <property type="entry name" value="Metallophosphoesterase_sf"/>
</dbReference>
<evidence type="ECO:0000313" key="2">
    <source>
        <dbReference type="Proteomes" id="UP000287394"/>
    </source>
</evidence>
<gene>
    <name evidence="1" type="ORF">CCAX7_65350</name>
</gene>
<dbReference type="InterPro" id="IPR014578">
    <property type="entry name" value="Pesterase_CT488"/>
</dbReference>
<dbReference type="PANTHER" id="PTHR31302:SF22">
    <property type="entry name" value="PHOSPHOESTERASE"/>
    <property type="match status" value="1"/>
</dbReference>
<organism evidence="1 2">
    <name type="scientific">Capsulimonas corticalis</name>
    <dbReference type="NCBI Taxonomy" id="2219043"/>
    <lineage>
        <taxon>Bacteria</taxon>
        <taxon>Bacillati</taxon>
        <taxon>Armatimonadota</taxon>
        <taxon>Armatimonadia</taxon>
        <taxon>Capsulimonadales</taxon>
        <taxon>Capsulimonadaceae</taxon>
        <taxon>Capsulimonas</taxon>
    </lineage>
</organism>
<dbReference type="PIRSF" id="PIRSF033094">
    <property type="entry name" value="Pesterase_CT488"/>
    <property type="match status" value="1"/>
</dbReference>
<dbReference type="Proteomes" id="UP000287394">
    <property type="component" value="Chromosome"/>
</dbReference>
<dbReference type="SUPFAM" id="SSF56300">
    <property type="entry name" value="Metallo-dependent phosphatases"/>
    <property type="match status" value="1"/>
</dbReference>
<reference evidence="1 2" key="1">
    <citation type="journal article" date="2019" name="Int. J. Syst. Evol. Microbiol.">
        <title>Capsulimonas corticalis gen. nov., sp. nov., an aerobic capsulated bacterium, of a novel bacterial order, Capsulimonadales ord. nov., of the class Armatimonadia of the phylum Armatimonadetes.</title>
        <authorList>
            <person name="Li J."/>
            <person name="Kudo C."/>
            <person name="Tonouchi A."/>
        </authorList>
    </citation>
    <scope>NUCLEOTIDE SEQUENCE [LARGE SCALE GENOMIC DNA]</scope>
    <source>
        <strain evidence="1 2">AX-7</strain>
    </source>
</reference>
<evidence type="ECO:0000313" key="1">
    <source>
        <dbReference type="EMBL" id="BDI34484.1"/>
    </source>
</evidence>
<dbReference type="Gene3D" id="3.60.21.10">
    <property type="match status" value="1"/>
</dbReference>
<protein>
    <submittedName>
        <fullName evidence="1">Phosphohydrolase</fullName>
    </submittedName>
</protein>
<dbReference type="GO" id="GO:0016787">
    <property type="term" value="F:hydrolase activity"/>
    <property type="evidence" value="ECO:0007669"/>
    <property type="project" value="InterPro"/>
</dbReference>
<dbReference type="PANTHER" id="PTHR31302">
    <property type="entry name" value="TRANSMEMBRANE PROTEIN WITH METALLOPHOSPHOESTERASE DOMAIN-RELATED"/>
    <property type="match status" value="1"/>
</dbReference>
<dbReference type="EMBL" id="AP025739">
    <property type="protein sequence ID" value="BDI34484.1"/>
    <property type="molecule type" value="Genomic_DNA"/>
</dbReference>
<dbReference type="Pfam" id="PF00149">
    <property type="entry name" value="Metallophos"/>
    <property type="match status" value="1"/>
</dbReference>
<proteinExistence type="predicted"/>
<sequence>MEGGHVNTNTRGKRGILLFMRRIWGLADTHLSFAQPKPMDIFGDHWRDHPARIEKNCRAVVEENDLLLMPGDLSWAMRRPQAEMDLAWLSALPGIKVLCKGNHDYWWDSDRPLNYPGLHDTPFISEDGKIGVAGTRGWALPNGLITPEEQAQSDKIVAREIHRLRKRLDAIKDCELKIALIHYPPIPPFAEVLAEHGVATILYGHLHLGGNESTPPEEWRGMRALCVACDRLNFMPRLIATIK</sequence>
<accession>A0A402CQZ5</accession>
<name>A0A402CQZ5_9BACT</name>